<dbReference type="Gene3D" id="1.25.10.10">
    <property type="entry name" value="Leucine-rich Repeat Variant"/>
    <property type="match status" value="1"/>
</dbReference>
<reference evidence="2 3" key="1">
    <citation type="journal article" date="2018" name="Int. J. Food Microbiol.">
        <title>Growth of Carnobacterium spp. isolated from chilled vacuum-packaged meat under relevant acidic conditions.</title>
        <authorList>
            <person name="Zhang P."/>
            <person name="Badoni M."/>
            <person name="Ganzle M."/>
            <person name="Yang X."/>
        </authorList>
    </citation>
    <scope>NUCLEOTIDE SEQUENCE [LARGE SCALE GENOMIC DNA]</scope>
    <source>
        <strain evidence="2 3">B2</strain>
    </source>
</reference>
<dbReference type="InterPro" id="IPR011989">
    <property type="entry name" value="ARM-like"/>
</dbReference>
<dbReference type="SUPFAM" id="SSF48371">
    <property type="entry name" value="ARM repeat"/>
    <property type="match status" value="1"/>
</dbReference>
<dbReference type="InterPro" id="IPR016024">
    <property type="entry name" value="ARM-type_fold"/>
</dbReference>
<feature type="transmembrane region" description="Helical" evidence="1">
    <location>
        <begin position="476"/>
        <end position="496"/>
    </location>
</feature>
<keyword evidence="1" id="KW-0812">Transmembrane</keyword>
<keyword evidence="1" id="KW-1133">Transmembrane helix</keyword>
<evidence type="ECO:0008006" key="4">
    <source>
        <dbReference type="Google" id="ProtNLM"/>
    </source>
</evidence>
<dbReference type="EMBL" id="NRPP01000002">
    <property type="protein sequence ID" value="TFJ30515.1"/>
    <property type="molecule type" value="Genomic_DNA"/>
</dbReference>
<comment type="caution">
    <text evidence="2">The sequence shown here is derived from an EMBL/GenBank/DDBJ whole genome shotgun (WGS) entry which is preliminary data.</text>
</comment>
<sequence>MADGSITIDVDVNGDSLSGLNNDLSNVEGSGEKASLSIGKIVTALGLVKLASAAFGALKDGIGASLNEGAALQQSLGGIETLFKGSGDKVKAYADEAYRTAGMSANSYMETVTSFSASLLQSMGGDTEAAADTANMALIDMSDNANKMGTSMESIQDAYKGFAKQNYTMLDNLSLGYGGTKTEMERLLADATKLSGVEYNIDNLDDVYNAIHAVQEEMGITGTTAKESAETFSGSLDSMKASFSNVLGKLALGEDIKPSLEALAKTTAAFLMGNFFPMIGNIFKALPGALSIFIKASIPYVKEAFSGIFDSLKAKIPPDILKAITKLGDVVSNFLQSLKKGSGSVDGFGIALKVIKGIFLTLLGPIGLFAKAFELVVKALGGGDVSKGIDTITQSFDGLSQGIKSNGPNLGKSFGQALEGILGAIAKALPGIISGALQVVAGFVSGIAKGLPMLTVAAFQFITAFTGAMLVLIPTVVLSATAIIVAFLGALTTALPRIIEAGGKLINAILQGITEQLPALITSAASLIVTWLTALNEHMPEILQAGFNLLITFLQGIALNIGSITNQAISIVVNFVQAIVARMPDIVNAAVNLIVSFVNGLASQMPDIIGSAATLIASFINGIANNLGQIIAAAVNLIVKFIEGISKSIPSIVNAAMGLIDAMVQGLLQAQDRLFNAVTTLINGMAENIRNNKDSVRDAALNLLDAIVGVFVPDALMDAGKAIIKGFLKGLKSAFEEVKEFVSGIATWIKEHKGPISYDRKLLITNGMSIMEGLDKGLQDSFKNVQSTVSTMANKLNNDMNLDWQLGASSSALPKISAESALNIGARATGNASNYNNNSISTINNYQSSFNDESIEILKEIRDKSNDTFLNNVKVSENVAGPLDRIQRQRMELVGWGLEL</sequence>
<dbReference type="RefSeq" id="WP_135025532.1">
    <property type="nucleotide sequence ID" value="NZ_NROV01000002.1"/>
</dbReference>
<accession>A0A7Z8G5I4</accession>
<protein>
    <recommendedName>
        <fullName evidence="4">Phage-related protein</fullName>
    </recommendedName>
</protein>
<dbReference type="Proteomes" id="UP000297938">
    <property type="component" value="Unassembled WGS sequence"/>
</dbReference>
<evidence type="ECO:0000313" key="2">
    <source>
        <dbReference type="EMBL" id="TFJ30515.1"/>
    </source>
</evidence>
<organism evidence="2 3">
    <name type="scientific">Carnobacterium divergens</name>
    <name type="common">Lactobacillus divergens</name>
    <dbReference type="NCBI Taxonomy" id="2748"/>
    <lineage>
        <taxon>Bacteria</taxon>
        <taxon>Bacillati</taxon>
        <taxon>Bacillota</taxon>
        <taxon>Bacilli</taxon>
        <taxon>Lactobacillales</taxon>
        <taxon>Carnobacteriaceae</taxon>
        <taxon>Carnobacterium</taxon>
    </lineage>
</organism>
<evidence type="ECO:0000256" key="1">
    <source>
        <dbReference type="SAM" id="Phobius"/>
    </source>
</evidence>
<proteinExistence type="predicted"/>
<name>A0A7Z8G5I4_CARDV</name>
<dbReference type="AlphaFoldDB" id="A0A7Z8G5I4"/>
<keyword evidence="1" id="KW-0472">Membrane</keyword>
<evidence type="ECO:0000313" key="3">
    <source>
        <dbReference type="Proteomes" id="UP000297938"/>
    </source>
</evidence>
<gene>
    <name evidence="2" type="ORF">CKN69_00990</name>
</gene>